<organism evidence="3 4">
    <name type="scientific">Rickenella mellea</name>
    <dbReference type="NCBI Taxonomy" id="50990"/>
    <lineage>
        <taxon>Eukaryota</taxon>
        <taxon>Fungi</taxon>
        <taxon>Dikarya</taxon>
        <taxon>Basidiomycota</taxon>
        <taxon>Agaricomycotina</taxon>
        <taxon>Agaricomycetes</taxon>
        <taxon>Hymenochaetales</taxon>
        <taxon>Rickenellaceae</taxon>
        <taxon>Rickenella</taxon>
    </lineage>
</organism>
<dbReference type="Proteomes" id="UP000294933">
    <property type="component" value="Unassembled WGS sequence"/>
</dbReference>
<feature type="region of interest" description="Disordered" evidence="2">
    <location>
        <begin position="217"/>
        <end position="277"/>
    </location>
</feature>
<evidence type="ECO:0000313" key="3">
    <source>
        <dbReference type="EMBL" id="TDL26340.1"/>
    </source>
</evidence>
<dbReference type="OrthoDB" id="354769at2759"/>
<feature type="compositionally biased region" description="Polar residues" evidence="2">
    <location>
        <begin position="257"/>
        <end position="275"/>
    </location>
</feature>
<evidence type="ECO:0008006" key="5">
    <source>
        <dbReference type="Google" id="ProtNLM"/>
    </source>
</evidence>
<dbReference type="VEuPathDB" id="FungiDB:BD410DRAFT_825569"/>
<reference evidence="3 4" key="1">
    <citation type="submission" date="2018-06" db="EMBL/GenBank/DDBJ databases">
        <title>A transcriptomic atlas of mushroom development highlights an independent origin of complex multicellularity.</title>
        <authorList>
            <consortium name="DOE Joint Genome Institute"/>
            <person name="Krizsan K."/>
            <person name="Almasi E."/>
            <person name="Merenyi Z."/>
            <person name="Sahu N."/>
            <person name="Viragh M."/>
            <person name="Koszo T."/>
            <person name="Mondo S."/>
            <person name="Kiss B."/>
            <person name="Balint B."/>
            <person name="Kues U."/>
            <person name="Barry K."/>
            <person name="Hegedus J.C."/>
            <person name="Henrissat B."/>
            <person name="Johnson J."/>
            <person name="Lipzen A."/>
            <person name="Ohm R."/>
            <person name="Nagy I."/>
            <person name="Pangilinan J."/>
            <person name="Yan J."/>
            <person name="Xiong Y."/>
            <person name="Grigoriev I.V."/>
            <person name="Hibbett D.S."/>
            <person name="Nagy L.G."/>
        </authorList>
    </citation>
    <scope>NUCLEOTIDE SEQUENCE [LARGE SCALE GENOMIC DNA]</scope>
    <source>
        <strain evidence="3 4">SZMC22713</strain>
    </source>
</reference>
<accession>A0A4Y7QHK8</accession>
<dbReference type="Pfam" id="PF09810">
    <property type="entry name" value="Exo5"/>
    <property type="match status" value="2"/>
</dbReference>
<dbReference type="PANTHER" id="PTHR14464:SF4">
    <property type="entry name" value="EXONUCLEASE V"/>
    <property type="match status" value="1"/>
</dbReference>
<dbReference type="GO" id="GO:0045145">
    <property type="term" value="F:single-stranded DNA 5'-3' DNA exonuclease activity"/>
    <property type="evidence" value="ECO:0007669"/>
    <property type="project" value="InterPro"/>
</dbReference>
<proteinExistence type="inferred from homology"/>
<dbReference type="GO" id="GO:0036297">
    <property type="term" value="P:interstrand cross-link repair"/>
    <property type="evidence" value="ECO:0007669"/>
    <property type="project" value="TreeGrafter"/>
</dbReference>
<feature type="compositionally biased region" description="Low complexity" evidence="2">
    <location>
        <begin position="232"/>
        <end position="245"/>
    </location>
</feature>
<dbReference type="GO" id="GO:0005739">
    <property type="term" value="C:mitochondrion"/>
    <property type="evidence" value="ECO:0007669"/>
    <property type="project" value="TreeGrafter"/>
</dbReference>
<dbReference type="PANTHER" id="PTHR14464">
    <property type="entry name" value="EXONUCLEASE V"/>
    <property type="match status" value="1"/>
</dbReference>
<dbReference type="GO" id="GO:0005634">
    <property type="term" value="C:nucleus"/>
    <property type="evidence" value="ECO:0007669"/>
    <property type="project" value="TreeGrafter"/>
</dbReference>
<feature type="region of interest" description="Disordered" evidence="2">
    <location>
        <begin position="470"/>
        <end position="495"/>
    </location>
</feature>
<dbReference type="AlphaFoldDB" id="A0A4Y7QHK8"/>
<sequence>MLGDEFDDLEFPDFTEAELAQIDLLSAAAFINHQEASGYPQVIVELEQATDQTLKGLSRETKQELTQQSPYYIYRLERDVLSVTDLSAPAWCELQFDYGLRQKRSMPIQRRPKTFVTEKGKEIVVEKTVAQRNDRTQQAGKAVHKKLEVEDHGEPVAIKVDTSEERHALIVMDTMCRLMDLKTHGRCRELNVWGILHNQLIAGCIDEINRIVAPDKRETKNSSDVVNCAESPPLDLTDTPQTPGTKGKKRKVHDRSSPSPANNTDPADASSQQSPPKHVLNIVDQKTRNSTKLPLHEDTRPSRIQLMIYYRLLLGLISQTDQFDFLAYWARRNLDPNLRFSPRFISETNTLMHAYGFVSGDRCLESLEGLIEPFRQTIDGLEAELSKNLRLVYRRRAPDNKRRRVERLVQSSLLEYAVAGTGTKPDSFGRGTSGSEEIEFPGLALAIQQSLLEHEKSASQSQEQEDIAIVPVDTTEHDDQTSSSSTSEFAPEPMDSNIIGSKKFRYNEKFLEDHLTGVLQWWYGERQPQGVELEFSRRCNTCEYRNGCEWREAKAKEALSKVTHKEANNDDGIVNNQMAI</sequence>
<keyword evidence="4" id="KW-1185">Reference proteome</keyword>
<evidence type="ECO:0000256" key="1">
    <source>
        <dbReference type="ARBA" id="ARBA00009797"/>
    </source>
</evidence>
<name>A0A4Y7QHK8_9AGAM</name>
<gene>
    <name evidence="3" type="ORF">BD410DRAFT_825569</name>
</gene>
<dbReference type="EMBL" id="ML170161">
    <property type="protein sequence ID" value="TDL26340.1"/>
    <property type="molecule type" value="Genomic_DNA"/>
</dbReference>
<protein>
    <recommendedName>
        <fullName evidence="5">Exonuclease V</fullName>
    </recommendedName>
</protein>
<dbReference type="InterPro" id="IPR019190">
    <property type="entry name" value="EXOV"/>
</dbReference>
<evidence type="ECO:0000313" key="4">
    <source>
        <dbReference type="Proteomes" id="UP000294933"/>
    </source>
</evidence>
<comment type="similarity">
    <text evidence="1">Belongs to the EXO5 family.</text>
</comment>
<evidence type="ECO:0000256" key="2">
    <source>
        <dbReference type="SAM" id="MobiDB-lite"/>
    </source>
</evidence>